<proteinExistence type="predicted"/>
<dbReference type="Proteomes" id="UP000024404">
    <property type="component" value="Unassembled WGS sequence"/>
</dbReference>
<name>A0A8R1XVL0_ONCVO</name>
<accession>A0A8R1XVL0</accession>
<organism evidence="1 2">
    <name type="scientific">Onchocerca volvulus</name>
    <dbReference type="NCBI Taxonomy" id="6282"/>
    <lineage>
        <taxon>Eukaryota</taxon>
        <taxon>Metazoa</taxon>
        <taxon>Ecdysozoa</taxon>
        <taxon>Nematoda</taxon>
        <taxon>Chromadorea</taxon>
        <taxon>Rhabditida</taxon>
        <taxon>Spirurina</taxon>
        <taxon>Spiruromorpha</taxon>
        <taxon>Filarioidea</taxon>
        <taxon>Onchocercidae</taxon>
        <taxon>Onchocerca</taxon>
    </lineage>
</organism>
<evidence type="ECO:0000313" key="2">
    <source>
        <dbReference type="Proteomes" id="UP000024404"/>
    </source>
</evidence>
<keyword evidence="2" id="KW-1185">Reference proteome</keyword>
<protein>
    <submittedName>
        <fullName evidence="1">Uncharacterized protein</fullName>
    </submittedName>
</protein>
<sequence length="449" mass="51990">MYILGDKSDFTDQIITLIADASIDAEQHIIGNAKEIISREPIVCLCTAADCEAIKCVIPYLNEKFPIIFIKQQWSNEELELVESTIQESLSTRKQLWLDEIKKLSSLQGRKAQKERVEKLNHWIDNTSVQYCCLSSSQIDFKNNLIKVLRRKAPIECIYHLITTVSQRPPSLHWTSLPQTDEAQITFKIAFPQSCFTRSELFELVKRISNVYRWQYQYEWSHGVLFRIEAAKIAVIKHDPETLEMSGRIDNAIMDDNSDTVPMKSVWPYLSITLTVAVEYLDELSSQYIIRIIPFGNIFYEESNALPRAFDLTQLLISNDLLERVAYRDNGILYHLNLTQLFPELKPKTIGEIGEMKAKRNNSTVKEENNSRNENVYLRLPERVHSNSCGRRVSFGTVKCIPQPSQKIELDVELDNVPNEKPTETQYEIMLDNYVDLILDETMREIRIS</sequence>
<reference evidence="2" key="1">
    <citation type="submission" date="2013-10" db="EMBL/GenBank/DDBJ databases">
        <title>Genome sequencing of Onchocerca volvulus.</title>
        <authorList>
            <person name="Cotton J."/>
            <person name="Tsai J."/>
            <person name="Stanley E."/>
            <person name="Tracey A."/>
            <person name="Holroyd N."/>
            <person name="Lustigman S."/>
            <person name="Berriman M."/>
        </authorList>
    </citation>
    <scope>NUCLEOTIDE SEQUENCE</scope>
</reference>
<dbReference type="EnsemblMetazoa" id="OVOC5726.1">
    <property type="protein sequence ID" value="OVOC5726.1"/>
    <property type="gene ID" value="WBGene00242535"/>
</dbReference>
<evidence type="ECO:0000313" key="1">
    <source>
        <dbReference type="EnsemblMetazoa" id="OVOC5726.1"/>
    </source>
</evidence>
<dbReference type="AlphaFoldDB" id="A0A8R1XVL0"/>
<dbReference type="EMBL" id="CMVM020000161">
    <property type="status" value="NOT_ANNOTATED_CDS"/>
    <property type="molecule type" value="Genomic_DNA"/>
</dbReference>
<reference evidence="1" key="2">
    <citation type="submission" date="2022-06" db="UniProtKB">
        <authorList>
            <consortium name="EnsemblMetazoa"/>
        </authorList>
    </citation>
    <scope>IDENTIFICATION</scope>
</reference>